<organism evidence="1 2">
    <name type="scientific">Salicibibacter halophilus</name>
    <dbReference type="NCBI Taxonomy" id="2502791"/>
    <lineage>
        <taxon>Bacteria</taxon>
        <taxon>Bacillati</taxon>
        <taxon>Bacillota</taxon>
        <taxon>Bacilli</taxon>
        <taxon>Bacillales</taxon>
        <taxon>Bacillaceae</taxon>
        <taxon>Salicibibacter</taxon>
    </lineage>
</organism>
<accession>A0A514LH56</accession>
<dbReference type="EMBL" id="CP035485">
    <property type="protein sequence ID" value="QDI91186.1"/>
    <property type="molecule type" value="Genomic_DNA"/>
</dbReference>
<evidence type="ECO:0000313" key="1">
    <source>
        <dbReference type="EMBL" id="QDI91186.1"/>
    </source>
</evidence>
<dbReference type="Proteomes" id="UP000319756">
    <property type="component" value="Chromosome"/>
</dbReference>
<dbReference type="AlphaFoldDB" id="A0A514LH56"/>
<protein>
    <submittedName>
        <fullName evidence="1">Uncharacterized protein</fullName>
    </submittedName>
</protein>
<keyword evidence="2" id="KW-1185">Reference proteome</keyword>
<dbReference type="RefSeq" id="WP_142089034.1">
    <property type="nucleotide sequence ID" value="NZ_CP035485.1"/>
</dbReference>
<reference evidence="2" key="1">
    <citation type="submission" date="2019-01" db="EMBL/GenBank/DDBJ databases">
        <title>Genomic analysis of Salicibibacter sp. NKC3-5.</title>
        <authorList>
            <person name="Oh Y.J."/>
        </authorList>
    </citation>
    <scope>NUCLEOTIDE SEQUENCE [LARGE SCALE GENOMIC DNA]</scope>
    <source>
        <strain evidence="2">NKC3-5</strain>
    </source>
</reference>
<gene>
    <name evidence="1" type="ORF">EPH95_08295</name>
</gene>
<proteinExistence type="predicted"/>
<evidence type="ECO:0000313" key="2">
    <source>
        <dbReference type="Proteomes" id="UP000319756"/>
    </source>
</evidence>
<name>A0A514LH56_9BACI</name>
<dbReference type="KEGG" id="sale:EPH95_08295"/>
<sequence>MQKAELLGSREDLDSMEKMLFRMRYLSAFIPWKKAFCRFMQVLGTHETGGKKDENYSSIQKNEARWEADCHAHGL</sequence>